<organism evidence="1 2">
    <name type="scientific">Botryotinia fuckeliana (strain T4)</name>
    <name type="common">Noble rot fungus</name>
    <name type="synonym">Botrytis cinerea</name>
    <dbReference type="NCBI Taxonomy" id="999810"/>
    <lineage>
        <taxon>Eukaryota</taxon>
        <taxon>Fungi</taxon>
        <taxon>Dikarya</taxon>
        <taxon>Ascomycota</taxon>
        <taxon>Pezizomycotina</taxon>
        <taxon>Leotiomycetes</taxon>
        <taxon>Helotiales</taxon>
        <taxon>Sclerotiniaceae</taxon>
        <taxon>Botrytis</taxon>
    </lineage>
</organism>
<dbReference type="AlphaFoldDB" id="G2YLR1"/>
<evidence type="ECO:0000313" key="1">
    <source>
        <dbReference type="EMBL" id="CCD52559.1"/>
    </source>
</evidence>
<dbReference type="EMBL" id="FQ790344">
    <property type="protein sequence ID" value="CCD52559.1"/>
    <property type="molecule type" value="Genomic_DNA"/>
</dbReference>
<proteinExistence type="predicted"/>
<dbReference type="InParanoid" id="G2YLR1"/>
<dbReference type="HOGENOM" id="CLU_3032119_0_0_1"/>
<reference evidence="2" key="1">
    <citation type="journal article" date="2011" name="PLoS Genet.">
        <title>Genomic analysis of the necrotrophic fungal pathogens Sclerotinia sclerotiorum and Botrytis cinerea.</title>
        <authorList>
            <person name="Amselem J."/>
            <person name="Cuomo C.A."/>
            <person name="van Kan J.A."/>
            <person name="Viaud M."/>
            <person name="Benito E.P."/>
            <person name="Couloux A."/>
            <person name="Coutinho P.M."/>
            <person name="de Vries R.P."/>
            <person name="Dyer P.S."/>
            <person name="Fillinger S."/>
            <person name="Fournier E."/>
            <person name="Gout L."/>
            <person name="Hahn M."/>
            <person name="Kohn L."/>
            <person name="Lapalu N."/>
            <person name="Plummer K.M."/>
            <person name="Pradier J.M."/>
            <person name="Quevillon E."/>
            <person name="Sharon A."/>
            <person name="Simon A."/>
            <person name="ten Have A."/>
            <person name="Tudzynski B."/>
            <person name="Tudzynski P."/>
            <person name="Wincker P."/>
            <person name="Andrew M."/>
            <person name="Anthouard V."/>
            <person name="Beever R.E."/>
            <person name="Beffa R."/>
            <person name="Benoit I."/>
            <person name="Bouzid O."/>
            <person name="Brault B."/>
            <person name="Chen Z."/>
            <person name="Choquer M."/>
            <person name="Collemare J."/>
            <person name="Cotton P."/>
            <person name="Danchin E.G."/>
            <person name="Da Silva C."/>
            <person name="Gautier A."/>
            <person name="Giraud C."/>
            <person name="Giraud T."/>
            <person name="Gonzalez C."/>
            <person name="Grossetete S."/>
            <person name="Guldener U."/>
            <person name="Henrissat B."/>
            <person name="Howlett B.J."/>
            <person name="Kodira C."/>
            <person name="Kretschmer M."/>
            <person name="Lappartient A."/>
            <person name="Leroch M."/>
            <person name="Levis C."/>
            <person name="Mauceli E."/>
            <person name="Neuveglise C."/>
            <person name="Oeser B."/>
            <person name="Pearson M."/>
            <person name="Poulain J."/>
            <person name="Poussereau N."/>
            <person name="Quesneville H."/>
            <person name="Rascle C."/>
            <person name="Schumacher J."/>
            <person name="Segurens B."/>
            <person name="Sexton A."/>
            <person name="Silva E."/>
            <person name="Sirven C."/>
            <person name="Soanes D.M."/>
            <person name="Talbot N.J."/>
            <person name="Templeton M."/>
            <person name="Yandava C."/>
            <person name="Yarden O."/>
            <person name="Zeng Q."/>
            <person name="Rollins J.A."/>
            <person name="Lebrun M.H."/>
            <person name="Dickman M."/>
        </authorList>
    </citation>
    <scope>NUCLEOTIDE SEQUENCE [LARGE SCALE GENOMIC DNA]</scope>
    <source>
        <strain evidence="2">T4</strain>
    </source>
</reference>
<evidence type="ECO:0000313" key="2">
    <source>
        <dbReference type="Proteomes" id="UP000008177"/>
    </source>
</evidence>
<accession>G2YLR1</accession>
<name>G2YLR1_BOTF4</name>
<gene>
    <name evidence="1" type="ORF">BofuT4_uP000060.1</name>
</gene>
<protein>
    <submittedName>
        <fullName evidence="1">Uncharacterized protein</fullName>
    </submittedName>
</protein>
<dbReference type="Proteomes" id="UP000008177">
    <property type="component" value="Unplaced contigs"/>
</dbReference>
<sequence length="55" mass="6380">MPRSAQYCITLPVEIIDIRPPQLAQSPRKPIPVCGRESKFRVERMIGSLESVWWL</sequence>